<dbReference type="Proteomes" id="UP000346198">
    <property type="component" value="Unassembled WGS sequence"/>
</dbReference>
<evidence type="ECO:0000313" key="2">
    <source>
        <dbReference type="EMBL" id="VGO18711.1"/>
    </source>
</evidence>
<gene>
    <name evidence="2" type="ORF">SCARR_00764</name>
</gene>
<accession>A0A6C2UH21</accession>
<dbReference type="RefSeq" id="WP_136060170.1">
    <property type="nucleotide sequence ID" value="NZ_CAAHFH010000001.1"/>
</dbReference>
<evidence type="ECO:0000256" key="1">
    <source>
        <dbReference type="SAM" id="SignalP"/>
    </source>
</evidence>
<feature type="chain" id="PRO_5025376180" evidence="1">
    <location>
        <begin position="21"/>
        <end position="256"/>
    </location>
</feature>
<evidence type="ECO:0000313" key="3">
    <source>
        <dbReference type="Proteomes" id="UP000346198"/>
    </source>
</evidence>
<keyword evidence="1" id="KW-0732">Signal</keyword>
<keyword evidence="3" id="KW-1185">Reference proteome</keyword>
<organism evidence="2 3">
    <name type="scientific">Pontiella sulfatireligans</name>
    <dbReference type="NCBI Taxonomy" id="2750658"/>
    <lineage>
        <taxon>Bacteria</taxon>
        <taxon>Pseudomonadati</taxon>
        <taxon>Kiritimatiellota</taxon>
        <taxon>Kiritimatiellia</taxon>
        <taxon>Kiritimatiellales</taxon>
        <taxon>Pontiellaceae</taxon>
        <taxon>Pontiella</taxon>
    </lineage>
</organism>
<sequence length="256" mass="28099">MKKILSIVCALFALATVVSAQLVEHDWYSIDDLGRLDDPYTLENLTGRAAPANAVLAVYRATEARDNTTTWHNDIVVNKDLTIGAGTGDQLHFVFNCEKVGVTYFYSPIFLNPGDSYYTVVFSRSYIADIAAGSSTKYIVLDRQTYQAKTGGNVNYEVFEKSKCNGIAWQDVVNATNGHGVAAVTDFSFGTNDVSLAWHGGFDKTRYLECTDNLGTNAPTWSILLTNNALTSVYGNYSTNSAPTNSAMFYRVRTLP</sequence>
<feature type="signal peptide" evidence="1">
    <location>
        <begin position="1"/>
        <end position="20"/>
    </location>
</feature>
<name>A0A6C2UH21_9BACT</name>
<dbReference type="AlphaFoldDB" id="A0A6C2UH21"/>
<protein>
    <submittedName>
        <fullName evidence="2">Uncharacterized protein</fullName>
    </submittedName>
</protein>
<reference evidence="2 3" key="1">
    <citation type="submission" date="2019-04" db="EMBL/GenBank/DDBJ databases">
        <authorList>
            <person name="Van Vliet M D."/>
        </authorList>
    </citation>
    <scope>NUCLEOTIDE SEQUENCE [LARGE SCALE GENOMIC DNA]</scope>
    <source>
        <strain evidence="2 3">F21</strain>
    </source>
</reference>
<proteinExistence type="predicted"/>
<dbReference type="EMBL" id="CAAHFH010000001">
    <property type="protein sequence ID" value="VGO18711.1"/>
    <property type="molecule type" value="Genomic_DNA"/>
</dbReference>